<dbReference type="PANTHER" id="PTHR14218">
    <property type="entry name" value="PROTEASE S8 TRIPEPTIDYL PEPTIDASE I CLN2"/>
    <property type="match status" value="1"/>
</dbReference>
<keyword evidence="2" id="KW-1185">Reference proteome</keyword>
<evidence type="ECO:0000313" key="2">
    <source>
        <dbReference type="Proteomes" id="UP001337655"/>
    </source>
</evidence>
<name>A0AAV9P2S6_9PEZI</name>
<dbReference type="GO" id="GO:0004252">
    <property type="term" value="F:serine-type endopeptidase activity"/>
    <property type="evidence" value="ECO:0007669"/>
    <property type="project" value="InterPro"/>
</dbReference>
<dbReference type="Gene3D" id="3.40.50.200">
    <property type="entry name" value="Peptidase S8/S53 domain"/>
    <property type="match status" value="1"/>
</dbReference>
<dbReference type="AlphaFoldDB" id="A0AAV9P2S6"/>
<reference evidence="1 2" key="1">
    <citation type="submission" date="2023-08" db="EMBL/GenBank/DDBJ databases">
        <title>Black Yeasts Isolated from many extreme environments.</title>
        <authorList>
            <person name="Coleine C."/>
            <person name="Stajich J.E."/>
            <person name="Selbmann L."/>
        </authorList>
    </citation>
    <scope>NUCLEOTIDE SEQUENCE [LARGE SCALE GENOMIC DNA]</scope>
    <source>
        <strain evidence="1 2">CCFEE 5935</strain>
    </source>
</reference>
<protein>
    <submittedName>
        <fullName evidence="1">Uncharacterized protein</fullName>
    </submittedName>
</protein>
<organism evidence="1 2">
    <name type="scientific">Saxophila tyrrhenica</name>
    <dbReference type="NCBI Taxonomy" id="1690608"/>
    <lineage>
        <taxon>Eukaryota</taxon>
        <taxon>Fungi</taxon>
        <taxon>Dikarya</taxon>
        <taxon>Ascomycota</taxon>
        <taxon>Pezizomycotina</taxon>
        <taxon>Dothideomycetes</taxon>
        <taxon>Dothideomycetidae</taxon>
        <taxon>Mycosphaerellales</taxon>
        <taxon>Extremaceae</taxon>
        <taxon>Saxophila</taxon>
    </lineage>
</organism>
<dbReference type="InterPro" id="IPR050819">
    <property type="entry name" value="Tripeptidyl-peptidase_I"/>
</dbReference>
<gene>
    <name evidence="1" type="ORF">LTR77_008255</name>
</gene>
<comment type="caution">
    <text evidence="1">The sequence shown here is derived from an EMBL/GenBank/DDBJ whole genome shotgun (WGS) entry which is preliminary data.</text>
</comment>
<dbReference type="InterPro" id="IPR036852">
    <property type="entry name" value="Peptidase_S8/S53_dom_sf"/>
</dbReference>
<dbReference type="PANTHER" id="PTHR14218:SF19">
    <property type="entry name" value="SERINE PROTEASE AORO, PUTATIVE (AFU_ORTHOLOGUE AFUA_6G10250)-RELATED"/>
    <property type="match status" value="1"/>
</dbReference>
<dbReference type="EMBL" id="JAVRRT010000013">
    <property type="protein sequence ID" value="KAK5166711.1"/>
    <property type="molecule type" value="Genomic_DNA"/>
</dbReference>
<dbReference type="GO" id="GO:0008240">
    <property type="term" value="F:tripeptidyl-peptidase activity"/>
    <property type="evidence" value="ECO:0007669"/>
    <property type="project" value="TreeGrafter"/>
</dbReference>
<dbReference type="GeneID" id="89929589"/>
<dbReference type="RefSeq" id="XP_064656593.1">
    <property type="nucleotide sequence ID" value="XM_064805488.1"/>
</dbReference>
<proteinExistence type="predicted"/>
<sequence>MSDNQDLPSFDSIYTHLTTTHGFTVIPRKSPQPHERATSHAIAELSIHPTLEALLHILNSDLPSAHFLCRHMQNAPAWEGMYIHGLLHRVEGDMENAKAWYGDVAHSECFQYAWPEGLEKARSFLDDVKAVKDSPTCPQDLQQLSRQEIDRLAEWCKRRFGVARLEDATEAWVEPGEKHREMAAKMVGRGFPDVRANGANFADYWYKWQILDSGTSTSAPVWGSVAVLLNAERAAVGKSPAGFIQTVLHQHREVFHDIRSGSNQGCDTDGFAAVEG</sequence>
<evidence type="ECO:0000313" key="1">
    <source>
        <dbReference type="EMBL" id="KAK5166711.1"/>
    </source>
</evidence>
<dbReference type="Proteomes" id="UP001337655">
    <property type="component" value="Unassembled WGS sequence"/>
</dbReference>
<dbReference type="GO" id="GO:0006508">
    <property type="term" value="P:proteolysis"/>
    <property type="evidence" value="ECO:0007669"/>
    <property type="project" value="InterPro"/>
</dbReference>
<accession>A0AAV9P2S6</accession>
<dbReference type="SUPFAM" id="SSF52743">
    <property type="entry name" value="Subtilisin-like"/>
    <property type="match status" value="1"/>
</dbReference>